<sequence>MTETSWHQLGTADDIEDGAIRVHVVGGWHILLARSDGELVAVNDRCTHAAARLSAGRIRRGALMCPLHGARFDLADGRCIGGAYPALRRFELRVVDGMVEVAVPQTPPAMDETPVGP</sequence>
<evidence type="ECO:0000256" key="3">
    <source>
        <dbReference type="ARBA" id="ARBA00023004"/>
    </source>
</evidence>
<evidence type="ECO:0000256" key="2">
    <source>
        <dbReference type="ARBA" id="ARBA00022723"/>
    </source>
</evidence>
<keyword evidence="9" id="KW-1185">Reference proteome</keyword>
<evidence type="ECO:0000259" key="7">
    <source>
        <dbReference type="PROSITE" id="PS51296"/>
    </source>
</evidence>
<dbReference type="RefSeq" id="WP_010403637.1">
    <property type="nucleotide sequence ID" value="NZ_JAWXXV010000001.1"/>
</dbReference>
<comment type="cofactor">
    <cofactor evidence="5">
        <name>[2Fe-2S] cluster</name>
        <dbReference type="ChEBI" id="CHEBI:190135"/>
    </cofactor>
</comment>
<proteinExistence type="inferred from homology"/>
<evidence type="ECO:0000256" key="4">
    <source>
        <dbReference type="ARBA" id="ARBA00023014"/>
    </source>
</evidence>
<evidence type="ECO:0000256" key="1">
    <source>
        <dbReference type="ARBA" id="ARBA00022714"/>
    </source>
</evidence>
<dbReference type="PANTHER" id="PTHR21496:SF0">
    <property type="entry name" value="RIESKE DOMAIN-CONTAINING PROTEIN"/>
    <property type="match status" value="1"/>
</dbReference>
<dbReference type="SUPFAM" id="SSF50022">
    <property type="entry name" value="ISP domain"/>
    <property type="match status" value="1"/>
</dbReference>
<dbReference type="PROSITE" id="PS51296">
    <property type="entry name" value="RIESKE"/>
    <property type="match status" value="1"/>
</dbReference>
<protein>
    <submittedName>
        <fullName evidence="8">Rieske (2Fe-2S) protein</fullName>
    </submittedName>
</protein>
<keyword evidence="4" id="KW-0411">Iron-sulfur</keyword>
<evidence type="ECO:0000313" key="9">
    <source>
        <dbReference type="Proteomes" id="UP001279660"/>
    </source>
</evidence>
<keyword evidence="3" id="KW-0408">Iron</keyword>
<evidence type="ECO:0000313" key="8">
    <source>
        <dbReference type="EMBL" id="MDX5984236.1"/>
    </source>
</evidence>
<dbReference type="InterPro" id="IPR017941">
    <property type="entry name" value="Rieske_2Fe-2S"/>
</dbReference>
<organism evidence="8 9">
    <name type="scientific">Sphingomonas echinoides</name>
    <dbReference type="NCBI Taxonomy" id="59803"/>
    <lineage>
        <taxon>Bacteria</taxon>
        <taxon>Pseudomonadati</taxon>
        <taxon>Pseudomonadota</taxon>
        <taxon>Alphaproteobacteria</taxon>
        <taxon>Sphingomonadales</taxon>
        <taxon>Sphingomonadaceae</taxon>
        <taxon>Sphingomonas</taxon>
    </lineage>
</organism>
<keyword evidence="1" id="KW-0001">2Fe-2S</keyword>
<keyword evidence="2" id="KW-0479">Metal-binding</keyword>
<evidence type="ECO:0000256" key="5">
    <source>
        <dbReference type="ARBA" id="ARBA00034078"/>
    </source>
</evidence>
<reference evidence="8 9" key="1">
    <citation type="submission" date="2023-11" db="EMBL/GenBank/DDBJ databases">
        <title>MicrobeMod: A computational toolkit for identifying prokaryotic methylation and restriction-modification with nanopore sequencing.</title>
        <authorList>
            <person name="Crits-Christoph A."/>
            <person name="Kang S.C."/>
            <person name="Lee H."/>
            <person name="Ostrov N."/>
        </authorList>
    </citation>
    <scope>NUCLEOTIDE SEQUENCE [LARGE SCALE GENOMIC DNA]</scope>
    <source>
        <strain evidence="8 9">ATCC 14820</strain>
    </source>
</reference>
<dbReference type="InterPro" id="IPR036922">
    <property type="entry name" value="Rieske_2Fe-2S_sf"/>
</dbReference>
<name>A0ABU4PJ83_9SPHN</name>
<dbReference type="EMBL" id="JAWXXV010000001">
    <property type="protein sequence ID" value="MDX5984236.1"/>
    <property type="molecule type" value="Genomic_DNA"/>
</dbReference>
<evidence type="ECO:0000256" key="6">
    <source>
        <dbReference type="ARBA" id="ARBA00038001"/>
    </source>
</evidence>
<gene>
    <name evidence="8" type="ORF">SIL82_08175</name>
</gene>
<dbReference type="Proteomes" id="UP001279660">
    <property type="component" value="Unassembled WGS sequence"/>
</dbReference>
<feature type="domain" description="Rieske" evidence="7">
    <location>
        <begin position="6"/>
        <end position="101"/>
    </location>
</feature>
<dbReference type="Pfam" id="PF00355">
    <property type="entry name" value="Rieske"/>
    <property type="match status" value="1"/>
</dbReference>
<comment type="caution">
    <text evidence="8">The sequence shown here is derived from an EMBL/GenBank/DDBJ whole genome shotgun (WGS) entry which is preliminary data.</text>
</comment>
<dbReference type="PANTHER" id="PTHR21496">
    <property type="entry name" value="FERREDOXIN-RELATED"/>
    <property type="match status" value="1"/>
</dbReference>
<dbReference type="Gene3D" id="2.102.10.10">
    <property type="entry name" value="Rieske [2Fe-2S] iron-sulphur domain"/>
    <property type="match status" value="1"/>
</dbReference>
<accession>A0ABU4PJ83</accession>
<comment type="similarity">
    <text evidence="6">Belongs to the bacterial ring-hydroxylating dioxygenase ferredoxin component family.</text>
</comment>